<feature type="transmembrane region" description="Helical" evidence="6">
    <location>
        <begin position="225"/>
        <end position="244"/>
    </location>
</feature>
<dbReference type="InterPro" id="IPR003945">
    <property type="entry name" value="NU5C-like"/>
</dbReference>
<proteinExistence type="predicted"/>
<evidence type="ECO:0000313" key="10">
    <source>
        <dbReference type="Proteomes" id="UP000198771"/>
    </source>
</evidence>
<keyword evidence="3 6" id="KW-1133">Transmembrane helix</keyword>
<evidence type="ECO:0000256" key="1">
    <source>
        <dbReference type="ARBA" id="ARBA00004127"/>
    </source>
</evidence>
<evidence type="ECO:0000259" key="8">
    <source>
        <dbReference type="Pfam" id="PF00662"/>
    </source>
</evidence>
<feature type="transmembrane region" description="Helical" evidence="6">
    <location>
        <begin position="492"/>
        <end position="512"/>
    </location>
</feature>
<keyword evidence="2 5" id="KW-0812">Transmembrane</keyword>
<dbReference type="PRINTS" id="PR01434">
    <property type="entry name" value="NADHDHGNASE5"/>
</dbReference>
<feature type="transmembrane region" description="Helical" evidence="6">
    <location>
        <begin position="183"/>
        <end position="205"/>
    </location>
</feature>
<feature type="transmembrane region" description="Helical" evidence="6">
    <location>
        <begin position="547"/>
        <end position="567"/>
    </location>
</feature>
<comment type="subcellular location">
    <subcellularLocation>
        <location evidence="1">Endomembrane system</location>
        <topology evidence="1">Multi-pass membrane protein</topology>
    </subcellularLocation>
    <subcellularLocation>
        <location evidence="5">Membrane</location>
        <topology evidence="5">Multi-pass membrane protein</topology>
    </subcellularLocation>
</comment>
<keyword evidence="10" id="KW-1185">Reference proteome</keyword>
<dbReference type="InterPro" id="IPR001516">
    <property type="entry name" value="Proton_antipo_N"/>
</dbReference>
<dbReference type="OrthoDB" id="9805769at2"/>
<keyword evidence="4 6" id="KW-0472">Membrane</keyword>
<sequence length="700" mass="76793">MDIQLAWLCLTIPLLGVLMTPLLGRISTAVMTYGAVFFSFLTALSAVMMLPLLFTAEMLPLESKVLWLNTPITITFGVLLDPLSIIVANVVAVISFFIMVYCIGYMKGDPGIMRFWMLMNAFIGSMLLLVLADNLIIIFIGWKLVGLCSYGLIGFYYRDDRKYWIGGPEPYSFDKPSACGVKAFIVTSVGDMLMLGGILILYFYARTFNILELYQTAPEWIPVMAQTPWMIILVSILLIAGPVGKSAQFPLHEWLPEAMSGPGPVSALIHAATMVKSGVFLIARFIPIFYYGYWTAGVEEAMYFFVIVAWIGAITAFLAASQGLVALELKKVLAYSTVSQIGFMMLAMGVSGFSQDLLVRGYMAGTFHLVSHAMFKACLFLCAGTVIHAVHSIYIHEMGALRRFLPYTSLFMGLATLSLIGVPPLPGFWSKEAVLYATLESQNYTLLAIVLVTVVFTAFYSTRYFGMIFHGKASDHVRKETEKPHHHVGEGLLPQTFACGALAVGLVVFGLLGPKAEHALHALFNTQLVTGLGLMAGDAIPVFPPSLVVGLSIGSVLIGVIPAYFFYVSRSWNVNTYFERSGIIRGLHTFLWNRWYINSLYNWLFVRGVMQAASIVRDRIEVAADSAINKKIPASVFALASMSNWFDQKAIDGVVDGTAGNFQNTGSALSQLLTGRVQDYLAAAVILALLVGGVTWLMIL</sequence>
<organism evidence="9 10">
    <name type="scientific">Desulfonatronum thiosulfatophilum</name>
    <dbReference type="NCBI Taxonomy" id="617002"/>
    <lineage>
        <taxon>Bacteria</taxon>
        <taxon>Pseudomonadati</taxon>
        <taxon>Thermodesulfobacteriota</taxon>
        <taxon>Desulfovibrionia</taxon>
        <taxon>Desulfovibrionales</taxon>
        <taxon>Desulfonatronaceae</taxon>
        <taxon>Desulfonatronum</taxon>
    </lineage>
</organism>
<feature type="transmembrane region" description="Helical" evidence="6">
    <location>
        <begin position="332"/>
        <end position="353"/>
    </location>
</feature>
<accession>A0A1G6CYM8</accession>
<evidence type="ECO:0000256" key="5">
    <source>
        <dbReference type="RuleBase" id="RU000320"/>
    </source>
</evidence>
<feature type="transmembrane region" description="Helical" evidence="6">
    <location>
        <begin position="30"/>
        <end position="54"/>
    </location>
</feature>
<evidence type="ECO:0000256" key="4">
    <source>
        <dbReference type="ARBA" id="ARBA00023136"/>
    </source>
</evidence>
<dbReference type="Pfam" id="PF00361">
    <property type="entry name" value="Proton_antipo_M"/>
    <property type="match status" value="1"/>
</dbReference>
<feature type="transmembrane region" description="Helical" evidence="6">
    <location>
        <begin position="373"/>
        <end position="395"/>
    </location>
</feature>
<feature type="transmembrane region" description="Helical" evidence="6">
    <location>
        <begin position="407"/>
        <end position="426"/>
    </location>
</feature>
<name>A0A1G6CYM8_9BACT</name>
<dbReference type="Pfam" id="PF00662">
    <property type="entry name" value="Proton_antipo_N"/>
    <property type="match status" value="1"/>
</dbReference>
<evidence type="ECO:0000259" key="7">
    <source>
        <dbReference type="Pfam" id="PF00361"/>
    </source>
</evidence>
<dbReference type="EMBL" id="FMXO01000009">
    <property type="protein sequence ID" value="SDB38006.1"/>
    <property type="molecule type" value="Genomic_DNA"/>
</dbReference>
<dbReference type="GO" id="GO:0008137">
    <property type="term" value="F:NADH dehydrogenase (ubiquinone) activity"/>
    <property type="evidence" value="ECO:0007669"/>
    <property type="project" value="InterPro"/>
</dbReference>
<dbReference type="GO" id="GO:0015990">
    <property type="term" value="P:electron transport coupled proton transport"/>
    <property type="evidence" value="ECO:0007669"/>
    <property type="project" value="TreeGrafter"/>
</dbReference>
<dbReference type="NCBIfam" id="TIGR01974">
    <property type="entry name" value="NDH_I_L"/>
    <property type="match status" value="1"/>
</dbReference>
<feature type="transmembrane region" description="Helical" evidence="6">
    <location>
        <begin position="446"/>
        <end position="471"/>
    </location>
</feature>
<evidence type="ECO:0000256" key="2">
    <source>
        <dbReference type="ARBA" id="ARBA00022692"/>
    </source>
</evidence>
<dbReference type="PANTHER" id="PTHR42829">
    <property type="entry name" value="NADH-UBIQUINONE OXIDOREDUCTASE CHAIN 5"/>
    <property type="match status" value="1"/>
</dbReference>
<feature type="transmembrane region" description="Helical" evidence="6">
    <location>
        <begin position="138"/>
        <end position="157"/>
    </location>
</feature>
<dbReference type="STRING" id="617002.SAMN05660653_01835"/>
<feature type="transmembrane region" description="Helical" evidence="6">
    <location>
        <begin position="74"/>
        <end position="103"/>
    </location>
</feature>
<dbReference type="GO" id="GO:0012505">
    <property type="term" value="C:endomembrane system"/>
    <property type="evidence" value="ECO:0007669"/>
    <property type="project" value="UniProtKB-SubCell"/>
</dbReference>
<dbReference type="GO" id="GO:0016020">
    <property type="term" value="C:membrane"/>
    <property type="evidence" value="ECO:0007669"/>
    <property type="project" value="UniProtKB-SubCell"/>
</dbReference>
<dbReference type="InterPro" id="IPR001750">
    <property type="entry name" value="ND/Mrp_TM"/>
</dbReference>
<protein>
    <submittedName>
        <fullName evidence="9">NADH-quinone oxidoreductase subunit L</fullName>
    </submittedName>
</protein>
<dbReference type="GO" id="GO:0003954">
    <property type="term" value="F:NADH dehydrogenase activity"/>
    <property type="evidence" value="ECO:0007669"/>
    <property type="project" value="TreeGrafter"/>
</dbReference>
<dbReference type="AlphaFoldDB" id="A0A1G6CYM8"/>
<reference evidence="9 10" key="1">
    <citation type="submission" date="2016-10" db="EMBL/GenBank/DDBJ databases">
        <authorList>
            <person name="de Groot N.N."/>
        </authorList>
    </citation>
    <scope>NUCLEOTIDE SEQUENCE [LARGE SCALE GENOMIC DNA]</scope>
    <source>
        <strain evidence="9 10">ASO4-2</strain>
    </source>
</reference>
<dbReference type="GO" id="GO:0042773">
    <property type="term" value="P:ATP synthesis coupled electron transport"/>
    <property type="evidence" value="ECO:0007669"/>
    <property type="project" value="InterPro"/>
</dbReference>
<dbReference type="PANTHER" id="PTHR42829:SF2">
    <property type="entry name" value="NADH-UBIQUINONE OXIDOREDUCTASE CHAIN 5"/>
    <property type="match status" value="1"/>
</dbReference>
<evidence type="ECO:0000313" key="9">
    <source>
        <dbReference type="EMBL" id="SDB38006.1"/>
    </source>
</evidence>
<dbReference type="InterPro" id="IPR018393">
    <property type="entry name" value="NADHpl_OxRdtase_5_subgr"/>
</dbReference>
<evidence type="ECO:0000256" key="3">
    <source>
        <dbReference type="ARBA" id="ARBA00022989"/>
    </source>
</evidence>
<feature type="transmembrane region" description="Helical" evidence="6">
    <location>
        <begin position="115"/>
        <end position="132"/>
    </location>
</feature>
<dbReference type="Gene3D" id="1.20.5.2700">
    <property type="match status" value="1"/>
</dbReference>
<dbReference type="RefSeq" id="WP_161946269.1">
    <property type="nucleotide sequence ID" value="NZ_FMXO01000009.1"/>
</dbReference>
<feature type="transmembrane region" description="Helical" evidence="6">
    <location>
        <begin position="680"/>
        <end position="699"/>
    </location>
</feature>
<evidence type="ECO:0000256" key="6">
    <source>
        <dbReference type="SAM" id="Phobius"/>
    </source>
</evidence>
<feature type="transmembrane region" description="Helical" evidence="6">
    <location>
        <begin position="302"/>
        <end position="320"/>
    </location>
</feature>
<dbReference type="Proteomes" id="UP000198771">
    <property type="component" value="Unassembled WGS sequence"/>
</dbReference>
<gene>
    <name evidence="9" type="ORF">SAMN05660653_01835</name>
</gene>
<feature type="transmembrane region" description="Helical" evidence="6">
    <location>
        <begin position="6"/>
        <end position="23"/>
    </location>
</feature>
<feature type="domain" description="NADH:quinone oxidoreductase/Mrp antiporter transmembrane" evidence="7">
    <location>
        <begin position="132"/>
        <end position="457"/>
    </location>
</feature>
<feature type="domain" description="NADH-Ubiquinone oxidoreductase (complex I) chain 5 N-terminal" evidence="8">
    <location>
        <begin position="67"/>
        <end position="115"/>
    </location>
</feature>